<dbReference type="AlphaFoldDB" id="V9DT38"/>
<accession>V9DT38</accession>
<organism evidence="1 2">
    <name type="scientific">Cladophialophora carrionii CBS 160.54</name>
    <dbReference type="NCBI Taxonomy" id="1279043"/>
    <lineage>
        <taxon>Eukaryota</taxon>
        <taxon>Fungi</taxon>
        <taxon>Dikarya</taxon>
        <taxon>Ascomycota</taxon>
        <taxon>Pezizomycotina</taxon>
        <taxon>Eurotiomycetes</taxon>
        <taxon>Chaetothyriomycetidae</taxon>
        <taxon>Chaetothyriales</taxon>
        <taxon>Herpotrichiellaceae</taxon>
        <taxon>Cladophialophora</taxon>
    </lineage>
</organism>
<reference evidence="1 2" key="1">
    <citation type="submission" date="2013-03" db="EMBL/GenBank/DDBJ databases">
        <title>The Genome Sequence of Cladophialophora carrionii CBS 160.54.</title>
        <authorList>
            <consortium name="The Broad Institute Genomics Platform"/>
            <person name="Cuomo C."/>
            <person name="de Hoog S."/>
            <person name="Gorbushina A."/>
            <person name="Walker B."/>
            <person name="Young S.K."/>
            <person name="Zeng Q."/>
            <person name="Gargeya S."/>
            <person name="Fitzgerald M."/>
            <person name="Haas B."/>
            <person name="Abouelleil A."/>
            <person name="Allen A.W."/>
            <person name="Alvarado L."/>
            <person name="Arachchi H.M."/>
            <person name="Berlin A.M."/>
            <person name="Chapman S.B."/>
            <person name="Gainer-Dewar J."/>
            <person name="Goldberg J."/>
            <person name="Griggs A."/>
            <person name="Gujja S."/>
            <person name="Hansen M."/>
            <person name="Howarth C."/>
            <person name="Imamovic A."/>
            <person name="Ireland A."/>
            <person name="Larimer J."/>
            <person name="McCowan C."/>
            <person name="Murphy C."/>
            <person name="Pearson M."/>
            <person name="Poon T.W."/>
            <person name="Priest M."/>
            <person name="Roberts A."/>
            <person name="Saif S."/>
            <person name="Shea T."/>
            <person name="Sisk P."/>
            <person name="Sykes S."/>
            <person name="Wortman J."/>
            <person name="Nusbaum C."/>
            <person name="Birren B."/>
        </authorList>
    </citation>
    <scope>NUCLEOTIDE SEQUENCE [LARGE SCALE GENOMIC DNA]</scope>
    <source>
        <strain evidence="1 2">CBS 160.54</strain>
    </source>
</reference>
<gene>
    <name evidence="1" type="ORF">G647_01595</name>
</gene>
<protein>
    <submittedName>
        <fullName evidence="1">Uncharacterized protein</fullName>
    </submittedName>
</protein>
<dbReference type="HOGENOM" id="CLU_1343102_0_0_1"/>
<dbReference type="EMBL" id="KB822697">
    <property type="protein sequence ID" value="ETI29142.1"/>
    <property type="molecule type" value="Genomic_DNA"/>
</dbReference>
<proteinExistence type="predicted"/>
<dbReference type="RefSeq" id="XP_008723216.1">
    <property type="nucleotide sequence ID" value="XM_008724994.1"/>
</dbReference>
<name>V9DT38_9EURO</name>
<dbReference type="GeneID" id="19980088"/>
<evidence type="ECO:0000313" key="1">
    <source>
        <dbReference type="EMBL" id="ETI29142.1"/>
    </source>
</evidence>
<sequence>MSKGSRVDTVQQLAADPVQADVDDMTHFWSSLADVANELPMPYPMSESQNGTINTSRLDILMRTLVADTYMTQHPTPPKCATEFMSHICTELAREAIRGAVTPRSRWSNYLNIKWWLREFHRMSLKLSLARSFWHWPDRYFTALTRPWLELINDEPGGSIFHGSSVSNELVRIQHASSGSRYVDWSQALAQFRREFNLCSGRRR</sequence>
<dbReference type="VEuPathDB" id="FungiDB:G647_01595"/>
<dbReference type="Proteomes" id="UP000030678">
    <property type="component" value="Unassembled WGS sequence"/>
</dbReference>
<evidence type="ECO:0000313" key="2">
    <source>
        <dbReference type="Proteomes" id="UP000030678"/>
    </source>
</evidence>